<dbReference type="OrthoDB" id="8665290at2"/>
<evidence type="ECO:0000313" key="2">
    <source>
        <dbReference type="Proteomes" id="UP000253628"/>
    </source>
</evidence>
<protein>
    <submittedName>
        <fullName evidence="1">Uncharacterized protein</fullName>
    </submittedName>
</protein>
<sequence>MISHSLALHPIGVVVDVVIEELRFKAYVVVSEPDINLVADFVPREQFDADGDLHVTAVADSSEAHSQIEDLAFNMNQGDAAVFLCADQAAYEAALEALAAA</sequence>
<accession>A0A366HJF9</accession>
<evidence type="ECO:0000313" key="1">
    <source>
        <dbReference type="EMBL" id="RBP43068.1"/>
    </source>
</evidence>
<proteinExistence type="predicted"/>
<keyword evidence="2" id="KW-1185">Reference proteome</keyword>
<dbReference type="Proteomes" id="UP000253628">
    <property type="component" value="Unassembled WGS sequence"/>
</dbReference>
<name>A0A366HJF9_9BURK</name>
<organism evidence="1 2">
    <name type="scientific">Eoetvoesiella caeni</name>
    <dbReference type="NCBI Taxonomy" id="645616"/>
    <lineage>
        <taxon>Bacteria</taxon>
        <taxon>Pseudomonadati</taxon>
        <taxon>Pseudomonadota</taxon>
        <taxon>Betaproteobacteria</taxon>
        <taxon>Burkholderiales</taxon>
        <taxon>Alcaligenaceae</taxon>
        <taxon>Eoetvoesiella</taxon>
    </lineage>
</organism>
<dbReference type="EMBL" id="QNRQ01000001">
    <property type="protein sequence ID" value="RBP43068.1"/>
    <property type="molecule type" value="Genomic_DNA"/>
</dbReference>
<comment type="caution">
    <text evidence="1">The sequence shown here is derived from an EMBL/GenBank/DDBJ whole genome shotgun (WGS) entry which is preliminary data.</text>
</comment>
<gene>
    <name evidence="1" type="ORF">DFR37_101193</name>
</gene>
<dbReference type="RefSeq" id="WP_113931379.1">
    <property type="nucleotide sequence ID" value="NZ_JACCEU010000001.1"/>
</dbReference>
<dbReference type="AlphaFoldDB" id="A0A366HJF9"/>
<reference evidence="1 2" key="1">
    <citation type="submission" date="2018-06" db="EMBL/GenBank/DDBJ databases">
        <title>Genomic Encyclopedia of Type Strains, Phase IV (KMG-IV): sequencing the most valuable type-strain genomes for metagenomic binning, comparative biology and taxonomic classification.</title>
        <authorList>
            <person name="Goeker M."/>
        </authorList>
    </citation>
    <scope>NUCLEOTIDE SEQUENCE [LARGE SCALE GENOMIC DNA]</scope>
    <source>
        <strain evidence="1 2">DSM 25520</strain>
    </source>
</reference>